<feature type="domain" description="Response regulatory" evidence="6">
    <location>
        <begin position="2"/>
        <end position="119"/>
    </location>
</feature>
<feature type="modified residue" description="4-aspartylphosphate" evidence="4">
    <location>
        <position position="54"/>
    </location>
</feature>
<gene>
    <name evidence="7" type="ORF">UQ64_19495</name>
</gene>
<evidence type="ECO:0008006" key="9">
    <source>
        <dbReference type="Google" id="ProtNLM"/>
    </source>
</evidence>
<dbReference type="Pfam" id="PF12833">
    <property type="entry name" value="HTH_18"/>
    <property type="match status" value="1"/>
</dbReference>
<dbReference type="RefSeq" id="WP_060624520.1">
    <property type="nucleotide sequence ID" value="NZ_LCZJ02000026.1"/>
</dbReference>
<dbReference type="SUPFAM" id="SSF46689">
    <property type="entry name" value="Homeodomain-like"/>
    <property type="match status" value="2"/>
</dbReference>
<protein>
    <recommendedName>
        <fullName evidence="9">AraC family transcriptional regulator</fullName>
    </recommendedName>
</protein>
<dbReference type="Gene3D" id="1.10.10.60">
    <property type="entry name" value="Homeodomain-like"/>
    <property type="match status" value="2"/>
</dbReference>
<dbReference type="Gene3D" id="3.40.50.2300">
    <property type="match status" value="1"/>
</dbReference>
<dbReference type="PANTHER" id="PTHR43280">
    <property type="entry name" value="ARAC-FAMILY TRANSCRIPTIONAL REGULATOR"/>
    <property type="match status" value="1"/>
</dbReference>
<comment type="caution">
    <text evidence="7">The sequence shown here is derived from an EMBL/GenBank/DDBJ whole genome shotgun (WGS) entry which is preliminary data.</text>
</comment>
<dbReference type="EMBL" id="LCZJ02000026">
    <property type="protein sequence ID" value="KTD85679.1"/>
    <property type="molecule type" value="Genomic_DNA"/>
</dbReference>
<keyword evidence="8" id="KW-1185">Reference proteome</keyword>
<keyword evidence="4" id="KW-0597">Phosphoprotein</keyword>
<evidence type="ECO:0000259" key="6">
    <source>
        <dbReference type="PROSITE" id="PS50110"/>
    </source>
</evidence>
<reference evidence="7 8" key="1">
    <citation type="journal article" date="2015" name="Int. Biodeterior. Biodegradation">
        <title>Physiological and genetic screening methods for the isolation of methyl tert-butyl ether-degrading bacteria for bioremediation purposes.</title>
        <authorList>
            <person name="Guisado I.M."/>
            <person name="Purswani J."/>
            <person name="Gonzalez Lopez J."/>
            <person name="Pozo C."/>
        </authorList>
    </citation>
    <scope>NUCLEOTIDE SEQUENCE [LARGE SCALE GENOMIC DNA]</scope>
    <source>
        <strain evidence="7 8">SH7</strain>
    </source>
</reference>
<dbReference type="GO" id="GO:0003700">
    <property type="term" value="F:DNA-binding transcription factor activity"/>
    <property type="evidence" value="ECO:0007669"/>
    <property type="project" value="InterPro"/>
</dbReference>
<accession>A0A0W1AWK8</accession>
<organism evidence="7 8">
    <name type="scientific">Paenibacillus etheri</name>
    <dbReference type="NCBI Taxonomy" id="1306852"/>
    <lineage>
        <taxon>Bacteria</taxon>
        <taxon>Bacillati</taxon>
        <taxon>Bacillota</taxon>
        <taxon>Bacilli</taxon>
        <taxon>Bacillales</taxon>
        <taxon>Paenibacillaceae</taxon>
        <taxon>Paenibacillus</taxon>
    </lineage>
</organism>
<evidence type="ECO:0000256" key="1">
    <source>
        <dbReference type="ARBA" id="ARBA00023015"/>
    </source>
</evidence>
<dbReference type="SUPFAM" id="SSF52172">
    <property type="entry name" value="CheY-like"/>
    <property type="match status" value="1"/>
</dbReference>
<dbReference type="InterPro" id="IPR009057">
    <property type="entry name" value="Homeodomain-like_sf"/>
</dbReference>
<dbReference type="InterPro" id="IPR018060">
    <property type="entry name" value="HTH_AraC"/>
</dbReference>
<evidence type="ECO:0000256" key="4">
    <source>
        <dbReference type="PROSITE-ProRule" id="PRU00169"/>
    </source>
</evidence>
<evidence type="ECO:0000313" key="7">
    <source>
        <dbReference type="EMBL" id="KTD85679.1"/>
    </source>
</evidence>
<dbReference type="GO" id="GO:0043565">
    <property type="term" value="F:sequence-specific DNA binding"/>
    <property type="evidence" value="ECO:0007669"/>
    <property type="project" value="InterPro"/>
</dbReference>
<dbReference type="PROSITE" id="PS01124">
    <property type="entry name" value="HTH_ARAC_FAMILY_2"/>
    <property type="match status" value="1"/>
</dbReference>
<dbReference type="CDD" id="cd17536">
    <property type="entry name" value="REC_YesN-like"/>
    <property type="match status" value="1"/>
</dbReference>
<dbReference type="InterPro" id="IPR020449">
    <property type="entry name" value="Tscrpt_reg_AraC-type_HTH"/>
</dbReference>
<dbReference type="InterPro" id="IPR001789">
    <property type="entry name" value="Sig_transdc_resp-reg_receiver"/>
</dbReference>
<evidence type="ECO:0000256" key="3">
    <source>
        <dbReference type="ARBA" id="ARBA00023163"/>
    </source>
</evidence>
<keyword evidence="1" id="KW-0805">Transcription regulation</keyword>
<dbReference type="PANTHER" id="PTHR43280:SF28">
    <property type="entry name" value="HTH-TYPE TRANSCRIPTIONAL ACTIVATOR RHAS"/>
    <property type="match status" value="1"/>
</dbReference>
<evidence type="ECO:0000256" key="2">
    <source>
        <dbReference type="ARBA" id="ARBA00023125"/>
    </source>
</evidence>
<dbReference type="AlphaFoldDB" id="A0A0W1AWK8"/>
<dbReference type="SMART" id="SM00342">
    <property type="entry name" value="HTH_ARAC"/>
    <property type="match status" value="1"/>
</dbReference>
<evidence type="ECO:0000259" key="5">
    <source>
        <dbReference type="PROSITE" id="PS01124"/>
    </source>
</evidence>
<dbReference type="GO" id="GO:0000160">
    <property type="term" value="P:phosphorelay signal transduction system"/>
    <property type="evidence" value="ECO:0007669"/>
    <property type="project" value="InterPro"/>
</dbReference>
<dbReference type="SMART" id="SM00448">
    <property type="entry name" value="REC"/>
    <property type="match status" value="1"/>
</dbReference>
<dbReference type="PRINTS" id="PR00032">
    <property type="entry name" value="HTHARAC"/>
</dbReference>
<keyword evidence="2" id="KW-0238">DNA-binding</keyword>
<dbReference type="OrthoDB" id="342399at2"/>
<proteinExistence type="predicted"/>
<dbReference type="InterPro" id="IPR011006">
    <property type="entry name" value="CheY-like_superfamily"/>
</dbReference>
<dbReference type="Proteomes" id="UP000054709">
    <property type="component" value="Unassembled WGS sequence"/>
</dbReference>
<dbReference type="PROSITE" id="PS50110">
    <property type="entry name" value="RESPONSE_REGULATORY"/>
    <property type="match status" value="1"/>
</dbReference>
<sequence length="514" mass="59074">MKLLIVDDEVIIRTGLSTVIKWEENGIELLAPAASAEEALMRIPIECPDIILTDIRMTGMSGLELSREVKRNFPYIEIVILSGFDDFAYAQQAMREGISDYLLKNSRPGDIMTSVMRVKQRIVSRREAVLQEAIHQTAFRWKQLDRFLRGDNLLTERESEELLIYYPELRLGSNMEKLELWLVTSASPLTMKEETESEMNEAAALIRDSLGCVILEWEYGWLLIFRRGQPGAKRLVKASMERAERVYRQPFFAACGVWASNVAELRESLRTAEQTASYRWLAEEARMLTYEDIKDRKGMRTVCTEEVEKKLTAVLRSGSREVVQQWIKGELASIRQDAEATPCSVQAYLHSLIVGGYRWLERAAVSVGQSMPKLPQIEQLDMKLLTANPEETLQQMLLAIHAQYERLNGSRNEAIDRTVAYIREHLADSLSLAQVAASVHMNPNYFSKLFKQETGKNYIEYVTEARMEWASRLLKETPAKVSEIAKRVGYEDMKHFNQLFKRYSGETPSQYRSR</sequence>
<feature type="domain" description="HTH araC/xylS-type" evidence="5">
    <location>
        <begin position="416"/>
        <end position="514"/>
    </location>
</feature>
<evidence type="ECO:0000313" key="8">
    <source>
        <dbReference type="Proteomes" id="UP000054709"/>
    </source>
</evidence>
<name>A0A0W1AWK8_9BACL</name>
<dbReference type="Pfam" id="PF00072">
    <property type="entry name" value="Response_reg"/>
    <property type="match status" value="1"/>
</dbReference>
<keyword evidence="3" id="KW-0804">Transcription</keyword>